<accession>Q0HXM6</accession>
<dbReference type="HOGENOM" id="CLU_2847427_0_0_6"/>
<protein>
    <submittedName>
        <fullName evidence="1">Uncharacterized protein</fullName>
    </submittedName>
</protein>
<proteinExistence type="predicted"/>
<sequence>MLFCCLSQTNFRIVLHGGAKRVIFPLLDFELNENASNIRLTCGFEGQFVQDYLCDSYFKVYTIGY</sequence>
<name>Q0HXM6_SHESR</name>
<dbReference type="EMBL" id="CP000444">
    <property type="protein sequence ID" value="ABI42129.1"/>
    <property type="molecule type" value="Genomic_DNA"/>
</dbReference>
<evidence type="ECO:0000313" key="1">
    <source>
        <dbReference type="EMBL" id="ABI42129.1"/>
    </source>
</evidence>
<organism evidence="1">
    <name type="scientific">Shewanella sp. (strain MR-7)</name>
    <dbReference type="NCBI Taxonomy" id="60481"/>
    <lineage>
        <taxon>Bacteria</taxon>
        <taxon>Pseudomonadati</taxon>
        <taxon>Pseudomonadota</taxon>
        <taxon>Gammaproteobacteria</taxon>
        <taxon>Alteromonadales</taxon>
        <taxon>Shewanellaceae</taxon>
        <taxon>Shewanella</taxon>
    </lineage>
</organism>
<reference evidence="1" key="1">
    <citation type="submission" date="2006-08" db="EMBL/GenBank/DDBJ databases">
        <title>Complete sequence of Chromosome1 of Shewanella sp. MR-7.</title>
        <authorList>
            <consortium name="US DOE Joint Genome Institute"/>
            <person name="Copeland A."/>
            <person name="Lucas S."/>
            <person name="Lapidus A."/>
            <person name="Barry K."/>
            <person name="Detter J.C."/>
            <person name="Glavina del Rio T."/>
            <person name="Hammon N."/>
            <person name="Israni S."/>
            <person name="Dalin E."/>
            <person name="Tice H."/>
            <person name="Pitluck S."/>
            <person name="Kiss H."/>
            <person name="Brettin T."/>
            <person name="Bruce D."/>
            <person name="Han C."/>
            <person name="Tapia R."/>
            <person name="Gilna P."/>
            <person name="Schmutz J."/>
            <person name="Larimer F."/>
            <person name="Land M."/>
            <person name="Hauser L."/>
            <person name="Kyrpides N."/>
            <person name="Mikhailova N."/>
            <person name="Nealson K."/>
            <person name="Konstantinidis K."/>
            <person name="Klappenbach J."/>
            <person name="Tiedje J."/>
            <person name="Richardson P."/>
        </authorList>
    </citation>
    <scope>NUCLEOTIDE SEQUENCE</scope>
    <source>
        <strain evidence="1">MR-7</strain>
    </source>
</reference>
<gene>
    <name evidence="1" type="ordered locus">Shewmr7_1130</name>
</gene>
<dbReference type="KEGG" id="shm:Shewmr7_1130"/>
<dbReference type="AlphaFoldDB" id="Q0HXM6"/>